<comment type="caution">
    <text evidence="2">The sequence shown here is derived from an EMBL/GenBank/DDBJ whole genome shotgun (WGS) entry which is preliminary data.</text>
</comment>
<protein>
    <submittedName>
        <fullName evidence="2">Uncharacterized protein</fullName>
    </submittedName>
</protein>
<keyword evidence="1" id="KW-0472">Membrane</keyword>
<dbReference type="EMBL" id="VSSQ01066123">
    <property type="protein sequence ID" value="MPN18723.1"/>
    <property type="molecule type" value="Genomic_DNA"/>
</dbReference>
<evidence type="ECO:0000256" key="1">
    <source>
        <dbReference type="SAM" id="Phobius"/>
    </source>
</evidence>
<evidence type="ECO:0000313" key="2">
    <source>
        <dbReference type="EMBL" id="MPN18723.1"/>
    </source>
</evidence>
<organism evidence="2">
    <name type="scientific">bioreactor metagenome</name>
    <dbReference type="NCBI Taxonomy" id="1076179"/>
    <lineage>
        <taxon>unclassified sequences</taxon>
        <taxon>metagenomes</taxon>
        <taxon>ecological metagenomes</taxon>
    </lineage>
</organism>
<proteinExistence type="predicted"/>
<sequence>MSGSINNVYFVAAPFDCAMLGLYGYATLTLKRSGIHDTLFDDLVVPEKSC</sequence>
<feature type="transmembrane region" description="Helical" evidence="1">
    <location>
        <begin position="6"/>
        <end position="26"/>
    </location>
</feature>
<gene>
    <name evidence="2" type="ORF">SDC9_166086</name>
</gene>
<keyword evidence="1" id="KW-0812">Transmembrane</keyword>
<dbReference type="AlphaFoldDB" id="A0A645G3X3"/>
<accession>A0A645G3X3</accession>
<dbReference type="AntiFam" id="ANF00072">
    <property type="entry name" value="Shadow ORF (opposite TypA)"/>
</dbReference>
<keyword evidence="1" id="KW-1133">Transmembrane helix</keyword>
<name>A0A645G3X3_9ZZZZ</name>
<reference evidence="2" key="1">
    <citation type="submission" date="2019-08" db="EMBL/GenBank/DDBJ databases">
        <authorList>
            <person name="Kucharzyk K."/>
            <person name="Murdoch R.W."/>
            <person name="Higgins S."/>
            <person name="Loffler F."/>
        </authorList>
    </citation>
    <scope>NUCLEOTIDE SEQUENCE</scope>
</reference>